<evidence type="ECO:0000256" key="7">
    <source>
        <dbReference type="RuleBase" id="RU363059"/>
    </source>
</evidence>
<keyword evidence="5 7" id="KW-1133">Transmembrane helix</keyword>
<gene>
    <name evidence="8" type="ORF">J8273_4255</name>
</gene>
<feature type="transmembrane region" description="Helical" evidence="7">
    <location>
        <begin position="171"/>
        <end position="188"/>
    </location>
</feature>
<feature type="transmembrane region" description="Helical" evidence="7">
    <location>
        <begin position="92"/>
        <end position="113"/>
    </location>
</feature>
<feature type="transmembrane region" description="Helical" evidence="7">
    <location>
        <begin position="58"/>
        <end position="80"/>
    </location>
</feature>
<organism evidence="8 9">
    <name type="scientific">Carpediemonas membranifera</name>
    <dbReference type="NCBI Taxonomy" id="201153"/>
    <lineage>
        <taxon>Eukaryota</taxon>
        <taxon>Metamonada</taxon>
        <taxon>Carpediemonas-like organisms</taxon>
        <taxon>Carpediemonas</taxon>
    </lineage>
</organism>
<dbReference type="PANTHER" id="PTHR11009">
    <property type="entry name" value="DER1-LIKE PROTEIN, DERLIN"/>
    <property type="match status" value="1"/>
</dbReference>
<protein>
    <recommendedName>
        <fullName evidence="7">Derlin</fullName>
    </recommendedName>
</protein>
<accession>A0A8J6AU17</accession>
<reference evidence="8" key="1">
    <citation type="submission" date="2021-05" db="EMBL/GenBank/DDBJ databases">
        <title>A free-living protist that lacks canonical eukaryotic 1 DNA replication and segregation systems.</title>
        <authorList>
            <person name="Salas-Leiva D.E."/>
            <person name="Tromer E.C."/>
            <person name="Curtis B.A."/>
            <person name="Jerlstrom-Hultqvist J."/>
            <person name="Kolisko M."/>
            <person name="Yi Z."/>
            <person name="Salas-Leiva J.S."/>
            <person name="Gallot-Lavallee L."/>
            <person name="Kops G.J.P.L."/>
            <person name="Archibald J.M."/>
            <person name="Simpson A.G.B."/>
            <person name="Roger A.J."/>
        </authorList>
    </citation>
    <scope>NUCLEOTIDE SEQUENCE</scope>
    <source>
        <strain evidence="8">BICM</strain>
    </source>
</reference>
<evidence type="ECO:0000256" key="4">
    <source>
        <dbReference type="ARBA" id="ARBA00022824"/>
    </source>
</evidence>
<keyword evidence="4 7" id="KW-0256">Endoplasmic reticulum</keyword>
<dbReference type="OrthoDB" id="1716531at2759"/>
<dbReference type="GO" id="GO:0005789">
    <property type="term" value="C:endoplasmic reticulum membrane"/>
    <property type="evidence" value="ECO:0007669"/>
    <property type="project" value="UniProtKB-SubCell"/>
</dbReference>
<dbReference type="InterPro" id="IPR007599">
    <property type="entry name" value="DER1"/>
</dbReference>
<comment type="caution">
    <text evidence="7">Lacks conserved residue(s) required for the propagation of feature annotation.</text>
</comment>
<evidence type="ECO:0000313" key="9">
    <source>
        <dbReference type="Proteomes" id="UP000717585"/>
    </source>
</evidence>
<comment type="subcellular location">
    <subcellularLocation>
        <location evidence="1 7">Endoplasmic reticulum membrane</location>
        <topology evidence="1 7">Multi-pass membrane protein</topology>
    </subcellularLocation>
</comment>
<keyword evidence="6 7" id="KW-0472">Membrane</keyword>
<dbReference type="GO" id="GO:0006950">
    <property type="term" value="P:response to stress"/>
    <property type="evidence" value="ECO:0007669"/>
    <property type="project" value="UniProtKB-ARBA"/>
</dbReference>
<name>A0A8J6AU17_9EUKA</name>
<feature type="transmembrane region" description="Helical" evidence="7">
    <location>
        <begin position="119"/>
        <end position="137"/>
    </location>
</feature>
<dbReference type="AlphaFoldDB" id="A0A8J6AU17"/>
<evidence type="ECO:0000256" key="5">
    <source>
        <dbReference type="ARBA" id="ARBA00022989"/>
    </source>
</evidence>
<comment type="caution">
    <text evidence="8">The sequence shown here is derived from an EMBL/GenBank/DDBJ whole genome shotgun (WGS) entry which is preliminary data.</text>
</comment>
<evidence type="ECO:0000256" key="2">
    <source>
        <dbReference type="ARBA" id="ARBA00008917"/>
    </source>
</evidence>
<evidence type="ECO:0000313" key="8">
    <source>
        <dbReference type="EMBL" id="KAG9394153.1"/>
    </source>
</evidence>
<evidence type="ECO:0000256" key="3">
    <source>
        <dbReference type="ARBA" id="ARBA00022692"/>
    </source>
</evidence>
<dbReference type="Pfam" id="PF04511">
    <property type="entry name" value="DER1"/>
    <property type="match status" value="1"/>
</dbReference>
<comment type="similarity">
    <text evidence="2 7">Belongs to the derlin family.</text>
</comment>
<feature type="transmembrane region" description="Helical" evidence="7">
    <location>
        <begin position="144"/>
        <end position="165"/>
    </location>
</feature>
<keyword evidence="9" id="KW-1185">Reference proteome</keyword>
<evidence type="ECO:0000256" key="6">
    <source>
        <dbReference type="ARBA" id="ARBA00023136"/>
    </source>
</evidence>
<comment type="function">
    <text evidence="7">May be involved in the degradation of misfolded endoplasmic reticulum (ER) luminal proteins.</text>
</comment>
<keyword evidence="3 7" id="KW-0812">Transmembrane</keyword>
<dbReference type="EMBL" id="JAHDYR010000016">
    <property type="protein sequence ID" value="KAG9394153.1"/>
    <property type="molecule type" value="Genomic_DNA"/>
</dbReference>
<feature type="transmembrane region" description="Helical" evidence="7">
    <location>
        <begin position="21"/>
        <end position="38"/>
    </location>
</feature>
<dbReference type="Proteomes" id="UP000717585">
    <property type="component" value="Unassembled WGS sequence"/>
</dbReference>
<proteinExistence type="inferred from homology"/>
<evidence type="ECO:0000256" key="1">
    <source>
        <dbReference type="ARBA" id="ARBA00004477"/>
    </source>
</evidence>
<sequence length="228" mass="25783">MISRSPYLVQQYFRIPPVTRTIVTLQLFLSLAAKLGFLDITDVFLSWPLIRAGEVHRLITSALYLGPLSISVLFHIYLSFLSTSSQLEQYRFYHAPAKYTFALATGVAMFMLANNLPSIHYYSLVTPLSIFILYLNSKYSMGRVIVLVFMIPSAAAPWVILALNVLQGSPVLPLLTAILCAHVFYWVDQVLPAITAQRVDPLETVRASIGINKIDSLYRRWIARDRID</sequence>